<accession>A0ABW3NGI8</accession>
<organism evidence="1 2">
    <name type="scientific">Oceanobacillus locisalsi</name>
    <dbReference type="NCBI Taxonomy" id="546107"/>
    <lineage>
        <taxon>Bacteria</taxon>
        <taxon>Bacillati</taxon>
        <taxon>Bacillota</taxon>
        <taxon>Bacilli</taxon>
        <taxon>Bacillales</taxon>
        <taxon>Bacillaceae</taxon>
        <taxon>Oceanobacillus</taxon>
    </lineage>
</organism>
<dbReference type="PANTHER" id="PTHR40267:SF1">
    <property type="entry name" value="BLR3294 PROTEIN"/>
    <property type="match status" value="1"/>
</dbReference>
<dbReference type="Gene3D" id="3.40.50.12500">
    <property type="match status" value="1"/>
</dbReference>
<dbReference type="PIRSF" id="PIRSF015736">
    <property type="entry name" value="MI"/>
    <property type="match status" value="1"/>
</dbReference>
<dbReference type="InterPro" id="IPR053714">
    <property type="entry name" value="Iso_Racemase_Enz_sf"/>
</dbReference>
<dbReference type="Pfam" id="PF17645">
    <property type="entry name" value="Amdase"/>
    <property type="match status" value="1"/>
</dbReference>
<evidence type="ECO:0000313" key="2">
    <source>
        <dbReference type="Proteomes" id="UP001597041"/>
    </source>
</evidence>
<dbReference type="Proteomes" id="UP001597041">
    <property type="component" value="Unassembled WGS sequence"/>
</dbReference>
<name>A0ABW3NGI8_9BACI</name>
<comment type="caution">
    <text evidence="1">The sequence shown here is derived from an EMBL/GenBank/DDBJ whole genome shotgun (WGS) entry which is preliminary data.</text>
</comment>
<proteinExistence type="predicted"/>
<sequence>MDAAPYGWRAKIGLIYIASAYAMEVEFNQMAPPGVTTHTTRIALCEQPEQFTVSDLSKLGKDALAATKLLAQAPLSSIAFGCTSGSFINGFAYDKAFINQMEAVANIPCTTTANAALEALQSLHIKKVAIATPYEKDVNDMAYQYFTDGNLQITNMTGLNITNDYQISTLDTNAIYQMAMNVDTEDAEAVFLSCTGLSAANIIRVLEEDLQKPVITSNQATFWYALKLSSVNAKIKNYGKLFES</sequence>
<dbReference type="RefSeq" id="WP_379592470.1">
    <property type="nucleotide sequence ID" value="NZ_JBHTKK010000014.1"/>
</dbReference>
<dbReference type="PANTHER" id="PTHR40267">
    <property type="entry name" value="BLR3294 PROTEIN"/>
    <property type="match status" value="1"/>
</dbReference>
<protein>
    <submittedName>
        <fullName evidence="1">Aspartate/glutamate racemase family protein</fullName>
    </submittedName>
</protein>
<dbReference type="InterPro" id="IPR026286">
    <property type="entry name" value="MaiA/AMDase"/>
</dbReference>
<keyword evidence="2" id="KW-1185">Reference proteome</keyword>
<reference evidence="2" key="1">
    <citation type="journal article" date="2019" name="Int. J. Syst. Evol. Microbiol.">
        <title>The Global Catalogue of Microorganisms (GCM) 10K type strain sequencing project: providing services to taxonomists for standard genome sequencing and annotation.</title>
        <authorList>
            <consortium name="The Broad Institute Genomics Platform"/>
            <consortium name="The Broad Institute Genome Sequencing Center for Infectious Disease"/>
            <person name="Wu L."/>
            <person name="Ma J."/>
        </authorList>
    </citation>
    <scope>NUCLEOTIDE SEQUENCE [LARGE SCALE GENOMIC DNA]</scope>
    <source>
        <strain evidence="2">CCUG 56608</strain>
    </source>
</reference>
<dbReference type="EMBL" id="JBHTKK010000014">
    <property type="protein sequence ID" value="MFD1066804.1"/>
    <property type="molecule type" value="Genomic_DNA"/>
</dbReference>
<gene>
    <name evidence="1" type="ORF">ACFQ19_12270</name>
</gene>
<evidence type="ECO:0000313" key="1">
    <source>
        <dbReference type="EMBL" id="MFD1066804.1"/>
    </source>
</evidence>